<protein>
    <recommendedName>
        <fullName evidence="1">N-acetyltransferase domain-containing protein</fullName>
    </recommendedName>
</protein>
<evidence type="ECO:0000313" key="2">
    <source>
        <dbReference type="EMBL" id="KAF7131324.1"/>
    </source>
</evidence>
<dbReference type="InterPro" id="IPR013653">
    <property type="entry name" value="GCN5-like_dom"/>
</dbReference>
<dbReference type="Gene3D" id="3.40.630.30">
    <property type="match status" value="1"/>
</dbReference>
<dbReference type="InterPro" id="IPR053225">
    <property type="entry name" value="Acyl-CoA_N-acyltransferase"/>
</dbReference>
<dbReference type="PANTHER" id="PTHR20958:SF6">
    <property type="entry name" value="GLYCINE N-ACYLTRANSFERASE-LIKE PROTEIN"/>
    <property type="match status" value="1"/>
</dbReference>
<dbReference type="InterPro" id="IPR000182">
    <property type="entry name" value="GNAT_dom"/>
</dbReference>
<dbReference type="PANTHER" id="PTHR20958">
    <property type="entry name" value="GLYCINE N-ACYLTRANSFERASE-LIKE PROTEIN"/>
    <property type="match status" value="1"/>
</dbReference>
<evidence type="ECO:0000313" key="3">
    <source>
        <dbReference type="EMBL" id="KAF7169686.1"/>
    </source>
</evidence>
<name>A0A8H6PF28_9EURO</name>
<dbReference type="OrthoDB" id="5335812at2759"/>
<dbReference type="Pfam" id="PF08445">
    <property type="entry name" value="FR47"/>
    <property type="match status" value="1"/>
</dbReference>
<dbReference type="GO" id="GO:0016747">
    <property type="term" value="F:acyltransferase activity, transferring groups other than amino-acyl groups"/>
    <property type="evidence" value="ECO:0007669"/>
    <property type="project" value="InterPro"/>
</dbReference>
<dbReference type="CDD" id="cd04301">
    <property type="entry name" value="NAT_SF"/>
    <property type="match status" value="1"/>
</dbReference>
<feature type="domain" description="N-acetyltransferase" evidence="1">
    <location>
        <begin position="232"/>
        <end position="374"/>
    </location>
</feature>
<dbReference type="Proteomes" id="UP000630445">
    <property type="component" value="Unassembled WGS sequence"/>
</dbReference>
<dbReference type="EMBL" id="JACBAD010001855">
    <property type="protein sequence ID" value="KAF7131324.1"/>
    <property type="molecule type" value="Genomic_DNA"/>
</dbReference>
<gene>
    <name evidence="2" type="ORF">CNMCM5793_004438</name>
    <name evidence="3" type="ORF">CNMCM6106_004526</name>
</gene>
<sequence length="374" mass="41125">MNDKLTMTTTTGDQRLYSGFNGITAQDDPRALLPLLKSQLPHSIPLLRRLQHNLAFPSETARLLTTFPGIEDPSEPWLAAYVDLPRGRETQMTIYSSVERQSVDEDKDYKDPAAISTLHAPPETLALVRAQLLALLSYTKTTLLPGYLSSLTAPSVDAPGHMPPPPPQAFLIGNLHTGLMALLKASGLYIDPEPVAGIQIHRHNNPVYVKYLFRGAHAHSDLDAGLPPGYRFHDRQGRTGILPHHYALVRGRTYLFRSDETLSRIPGVAAYVDGPGDGEEEMPIAWVFLGLDGSLATLFVEPEHRGKGIAEALSREVMRRGMAEGGIWREVGEEGELWVHANVLATNGASRRVLEKLGGEVGWTVKWTVVEVQS</sequence>
<reference evidence="2" key="1">
    <citation type="submission" date="2020-06" db="EMBL/GenBank/DDBJ databases">
        <title>Draft genome sequences of strains closely related to Aspergillus parafelis and Aspergillus hiratsukae.</title>
        <authorList>
            <person name="Dos Santos R.A.C."/>
            <person name="Rivero-Menendez O."/>
            <person name="Steenwyk J.L."/>
            <person name="Mead M.E."/>
            <person name="Goldman G.H."/>
            <person name="Alastruey-Izquierdo A."/>
            <person name="Rokas A."/>
        </authorList>
    </citation>
    <scope>NUCLEOTIDE SEQUENCE</scope>
    <source>
        <strain evidence="2">CNM-CM5793</strain>
        <strain evidence="3">CNM-CM6106</strain>
    </source>
</reference>
<dbReference type="AlphaFoldDB" id="A0A8H6PF28"/>
<comment type="caution">
    <text evidence="2">The sequence shown here is derived from an EMBL/GenBank/DDBJ whole genome shotgun (WGS) entry which is preliminary data.</text>
</comment>
<dbReference type="InterPro" id="IPR016181">
    <property type="entry name" value="Acyl_CoA_acyltransferase"/>
</dbReference>
<dbReference type="PROSITE" id="PS51186">
    <property type="entry name" value="GNAT"/>
    <property type="match status" value="1"/>
</dbReference>
<dbReference type="Proteomes" id="UP000662466">
    <property type="component" value="Unassembled WGS sequence"/>
</dbReference>
<accession>A0A8H6PF28</accession>
<keyword evidence="4" id="KW-1185">Reference proteome</keyword>
<organism evidence="2 4">
    <name type="scientific">Aspergillus hiratsukae</name>
    <dbReference type="NCBI Taxonomy" id="1194566"/>
    <lineage>
        <taxon>Eukaryota</taxon>
        <taxon>Fungi</taxon>
        <taxon>Dikarya</taxon>
        <taxon>Ascomycota</taxon>
        <taxon>Pezizomycotina</taxon>
        <taxon>Eurotiomycetes</taxon>
        <taxon>Eurotiomycetidae</taxon>
        <taxon>Eurotiales</taxon>
        <taxon>Aspergillaceae</taxon>
        <taxon>Aspergillus</taxon>
        <taxon>Aspergillus subgen. Fumigati</taxon>
    </lineage>
</organism>
<evidence type="ECO:0000313" key="4">
    <source>
        <dbReference type="Proteomes" id="UP000630445"/>
    </source>
</evidence>
<proteinExistence type="predicted"/>
<dbReference type="EMBL" id="JACBAF010002025">
    <property type="protein sequence ID" value="KAF7169686.1"/>
    <property type="molecule type" value="Genomic_DNA"/>
</dbReference>
<dbReference type="SUPFAM" id="SSF55729">
    <property type="entry name" value="Acyl-CoA N-acyltransferases (Nat)"/>
    <property type="match status" value="1"/>
</dbReference>
<evidence type="ECO:0000259" key="1">
    <source>
        <dbReference type="PROSITE" id="PS51186"/>
    </source>
</evidence>